<dbReference type="RefSeq" id="XP_047777794.1">
    <property type="nucleotide sequence ID" value="XM_047924132.1"/>
</dbReference>
<gene>
    <name evidence="1" type="ORF">C8Q71DRAFT_765497</name>
</gene>
<dbReference type="Proteomes" id="UP000814176">
    <property type="component" value="Unassembled WGS sequence"/>
</dbReference>
<name>A0ABQ8KCR8_9APHY</name>
<comment type="caution">
    <text evidence="1">The sequence shown here is derived from an EMBL/GenBank/DDBJ whole genome shotgun (WGS) entry which is preliminary data.</text>
</comment>
<accession>A0ABQ8KCR8</accession>
<organism evidence="1 2">
    <name type="scientific">Rhodofomes roseus</name>
    <dbReference type="NCBI Taxonomy" id="34475"/>
    <lineage>
        <taxon>Eukaryota</taxon>
        <taxon>Fungi</taxon>
        <taxon>Dikarya</taxon>
        <taxon>Basidiomycota</taxon>
        <taxon>Agaricomycotina</taxon>
        <taxon>Agaricomycetes</taxon>
        <taxon>Polyporales</taxon>
        <taxon>Rhodofomes</taxon>
    </lineage>
</organism>
<sequence>MTFKFLVFCSATSPRARCQHYLQQITTTPVSISTVEASQVVLFTSTLFVAGGVTARQGFGKAALPAAACRLINDERCSGASANCIYNTAQLDR</sequence>
<dbReference type="EMBL" id="JADCUA010000013">
    <property type="protein sequence ID" value="KAH9835361.1"/>
    <property type="molecule type" value="Genomic_DNA"/>
</dbReference>
<reference evidence="1 2" key="1">
    <citation type="journal article" date="2021" name="Environ. Microbiol.">
        <title>Gene family expansions and transcriptome signatures uncover fungal adaptations to wood decay.</title>
        <authorList>
            <person name="Hage H."/>
            <person name="Miyauchi S."/>
            <person name="Viragh M."/>
            <person name="Drula E."/>
            <person name="Min B."/>
            <person name="Chaduli D."/>
            <person name="Navarro D."/>
            <person name="Favel A."/>
            <person name="Norest M."/>
            <person name="Lesage-Meessen L."/>
            <person name="Balint B."/>
            <person name="Merenyi Z."/>
            <person name="de Eugenio L."/>
            <person name="Morin E."/>
            <person name="Martinez A.T."/>
            <person name="Baldrian P."/>
            <person name="Stursova M."/>
            <person name="Martinez M.J."/>
            <person name="Novotny C."/>
            <person name="Magnuson J.K."/>
            <person name="Spatafora J.W."/>
            <person name="Maurice S."/>
            <person name="Pangilinan J."/>
            <person name="Andreopoulos W."/>
            <person name="LaButti K."/>
            <person name="Hundley H."/>
            <person name="Na H."/>
            <person name="Kuo A."/>
            <person name="Barry K."/>
            <person name="Lipzen A."/>
            <person name="Henrissat B."/>
            <person name="Riley R."/>
            <person name="Ahrendt S."/>
            <person name="Nagy L.G."/>
            <person name="Grigoriev I.V."/>
            <person name="Martin F."/>
            <person name="Rosso M.N."/>
        </authorList>
    </citation>
    <scope>NUCLEOTIDE SEQUENCE [LARGE SCALE GENOMIC DNA]</scope>
    <source>
        <strain evidence="1 2">CIRM-BRFM 1785</strain>
    </source>
</reference>
<proteinExistence type="predicted"/>
<evidence type="ECO:0000313" key="1">
    <source>
        <dbReference type="EMBL" id="KAH9835361.1"/>
    </source>
</evidence>
<keyword evidence="2" id="KW-1185">Reference proteome</keyword>
<dbReference type="GeneID" id="72004864"/>
<protein>
    <submittedName>
        <fullName evidence="1">Uncharacterized protein</fullName>
    </submittedName>
</protein>
<evidence type="ECO:0000313" key="2">
    <source>
        <dbReference type="Proteomes" id="UP000814176"/>
    </source>
</evidence>